<keyword evidence="5" id="KW-0677">Repeat</keyword>
<evidence type="ECO:0000256" key="14">
    <source>
        <dbReference type="SAM" id="SignalP"/>
    </source>
</evidence>
<feature type="signal peptide" evidence="14">
    <location>
        <begin position="1"/>
        <end position="20"/>
    </location>
</feature>
<organism evidence="15 16">
    <name type="scientific">Botryotinia fuckeliana (strain B05.10)</name>
    <name type="common">Noble rot fungus</name>
    <name type="synonym">Botrytis cinerea</name>
    <dbReference type="NCBI Taxonomy" id="332648"/>
    <lineage>
        <taxon>Eukaryota</taxon>
        <taxon>Fungi</taxon>
        <taxon>Dikarya</taxon>
        <taxon>Ascomycota</taxon>
        <taxon>Pezizomycotina</taxon>
        <taxon>Leotiomycetes</taxon>
        <taxon>Helotiales</taxon>
        <taxon>Sclerotiniaceae</taxon>
        <taxon>Botrytis</taxon>
    </lineage>
</organism>
<evidence type="ECO:0000313" key="15">
    <source>
        <dbReference type="EMBL" id="ATZ46537.1"/>
    </source>
</evidence>
<dbReference type="GeneID" id="5429840"/>
<sequence length="412" mass="42310">MHHKFKVLALATSLFSSAYASPTAVKSEANGVSLAKRATCTPASAGNSGTDDVPAIAAAISSCGSGGVIQIPAGVQYAINSVVDFTGCAGCTINIEGTLKVSDDLDFWEGKRAIFYMDGINTATIQSVTGTGVIDGNGQAAYDYFAINSSYARPTLHYITGASSHITIKNLKVKNPPNVFFSVTGGSKNVAYSDLTMTAASKSTTAPKNTDGFDVGSSTFVTLKNIKVSNQDDCVAFKPGANYTTVDTITCTGSHGLSVGSLGNKAGTTDSVTNVYVTGATMVNSTKAVGIKLYPGGSSHGSAIVRNVTFNDVTVKNSDWAAQIQSCYNEDATYCASTPSTASVTDVYFTNFKGTTSSKYSPDVANLNCPGAGTCDIHFSSWSVAPTSGSATFLCSNVDTSTGLTCTSGASG</sequence>
<dbReference type="RefSeq" id="XP_001549360.1">
    <property type="nucleotide sequence ID" value="XM_001549310.2"/>
</dbReference>
<evidence type="ECO:0000256" key="10">
    <source>
        <dbReference type="ARBA" id="ARBA00023316"/>
    </source>
</evidence>
<dbReference type="PANTHER" id="PTHR31736">
    <property type="match status" value="1"/>
</dbReference>
<evidence type="ECO:0000256" key="13">
    <source>
        <dbReference type="RuleBase" id="RU361169"/>
    </source>
</evidence>
<dbReference type="GO" id="GO:0004650">
    <property type="term" value="F:polygalacturonase activity"/>
    <property type="evidence" value="ECO:0007669"/>
    <property type="project" value="InterPro"/>
</dbReference>
<feature type="chain" id="PRO_5016980275" description="Glycoside hydrolase family 28 protein" evidence="14">
    <location>
        <begin position="21"/>
        <end position="412"/>
    </location>
</feature>
<evidence type="ECO:0000256" key="9">
    <source>
        <dbReference type="ARBA" id="ARBA00023295"/>
    </source>
</evidence>
<protein>
    <recommendedName>
        <fullName evidence="17">Glycoside hydrolase family 28 protein</fullName>
    </recommendedName>
</protein>
<evidence type="ECO:0000256" key="4">
    <source>
        <dbReference type="ARBA" id="ARBA00022729"/>
    </source>
</evidence>
<keyword evidence="7" id="KW-0325">Glycoprotein</keyword>
<dbReference type="GO" id="GO:0005576">
    <property type="term" value="C:extracellular region"/>
    <property type="evidence" value="ECO:0007669"/>
    <property type="project" value="UniProtKB-SubCell"/>
</dbReference>
<evidence type="ECO:0000256" key="1">
    <source>
        <dbReference type="ARBA" id="ARBA00004613"/>
    </source>
</evidence>
<dbReference type="InterPro" id="IPR012334">
    <property type="entry name" value="Pectin_lyas_fold"/>
</dbReference>
<keyword evidence="10" id="KW-0961">Cell wall biogenesis/degradation</keyword>
<comment type="function">
    <text evidence="12">Pectinolytic enzyme involved in the degradation of xylogalacturonan (xga), a galacturonan backbone heavily substituted with xylose, and which is one important component of the hairy regions of pectin. Activity requires a galacturonic acid backbone substituted with xylose.</text>
</comment>
<evidence type="ECO:0000256" key="11">
    <source>
        <dbReference type="ARBA" id="ARBA00023326"/>
    </source>
</evidence>
<dbReference type="Gene3D" id="2.160.20.10">
    <property type="entry name" value="Single-stranded right-handed beta-helix, Pectin lyase-like"/>
    <property type="match status" value="1"/>
</dbReference>
<proteinExistence type="inferred from homology"/>
<comment type="similarity">
    <text evidence="2 13">Belongs to the glycosyl hydrolase 28 family.</text>
</comment>
<gene>
    <name evidence="15" type="ORF">BCIN_01g11160</name>
</gene>
<dbReference type="EMBL" id="CP009805">
    <property type="protein sequence ID" value="ATZ46537.1"/>
    <property type="molecule type" value="Genomic_DNA"/>
</dbReference>
<keyword evidence="4 14" id="KW-0732">Signal</keyword>
<comment type="subcellular location">
    <subcellularLocation>
        <location evidence="1">Secreted</location>
    </subcellularLocation>
</comment>
<keyword evidence="6 13" id="KW-0378">Hydrolase</keyword>
<dbReference type="PANTHER" id="PTHR31736:SF9">
    <property type="entry name" value="ENDO-XYLOGALACTURONAN HYDROLASE A-RELATED"/>
    <property type="match status" value="1"/>
</dbReference>
<evidence type="ECO:0000256" key="2">
    <source>
        <dbReference type="ARBA" id="ARBA00008834"/>
    </source>
</evidence>
<dbReference type="GO" id="GO:0000272">
    <property type="term" value="P:polysaccharide catabolic process"/>
    <property type="evidence" value="ECO:0007669"/>
    <property type="project" value="UniProtKB-KW"/>
</dbReference>
<dbReference type="GO" id="GO:0071555">
    <property type="term" value="P:cell wall organization"/>
    <property type="evidence" value="ECO:0007669"/>
    <property type="project" value="UniProtKB-KW"/>
</dbReference>
<name>A0A384J801_BOTFB</name>
<dbReference type="InterPro" id="IPR000743">
    <property type="entry name" value="Glyco_hydro_28"/>
</dbReference>
<dbReference type="KEGG" id="bfu:BCIN_01g11160"/>
<reference evidence="15 16" key="3">
    <citation type="journal article" date="2017" name="Mol. Plant Pathol.">
        <title>A gapless genome sequence of the fungus Botrytis cinerea.</title>
        <authorList>
            <person name="Van Kan J.A."/>
            <person name="Stassen J.H."/>
            <person name="Mosbach A."/>
            <person name="Van Der Lee T.A."/>
            <person name="Faino L."/>
            <person name="Farmer A.D."/>
            <person name="Papasotiriou D.G."/>
            <person name="Zhou S."/>
            <person name="Seidl M.F."/>
            <person name="Cottam E."/>
            <person name="Edel D."/>
            <person name="Hahn M."/>
            <person name="Schwartz D.C."/>
            <person name="Dietrich R.A."/>
            <person name="Widdison S."/>
            <person name="Scalliet G."/>
        </authorList>
    </citation>
    <scope>NUCLEOTIDE SEQUENCE [LARGE SCALE GENOMIC DNA]</scope>
    <source>
        <strain evidence="15 16">B05.10</strain>
    </source>
</reference>
<reference evidence="15 16" key="1">
    <citation type="journal article" date="2011" name="PLoS Genet.">
        <title>Genomic analysis of the necrotrophic fungal pathogens Sclerotinia sclerotiorum and Botrytis cinerea.</title>
        <authorList>
            <person name="Amselem J."/>
            <person name="Cuomo C.A."/>
            <person name="van Kan J.A."/>
            <person name="Viaud M."/>
            <person name="Benito E.P."/>
            <person name="Couloux A."/>
            <person name="Coutinho P.M."/>
            <person name="de Vries R.P."/>
            <person name="Dyer P.S."/>
            <person name="Fillinger S."/>
            <person name="Fournier E."/>
            <person name="Gout L."/>
            <person name="Hahn M."/>
            <person name="Kohn L."/>
            <person name="Lapalu N."/>
            <person name="Plummer K.M."/>
            <person name="Pradier J.M."/>
            <person name="Quevillon E."/>
            <person name="Sharon A."/>
            <person name="Simon A."/>
            <person name="ten Have A."/>
            <person name="Tudzynski B."/>
            <person name="Tudzynski P."/>
            <person name="Wincker P."/>
            <person name="Andrew M."/>
            <person name="Anthouard V."/>
            <person name="Beever R.E."/>
            <person name="Beffa R."/>
            <person name="Benoit I."/>
            <person name="Bouzid O."/>
            <person name="Brault B."/>
            <person name="Chen Z."/>
            <person name="Choquer M."/>
            <person name="Collemare J."/>
            <person name="Cotton P."/>
            <person name="Danchin E.G."/>
            <person name="Da Silva C."/>
            <person name="Gautier A."/>
            <person name="Giraud C."/>
            <person name="Giraud T."/>
            <person name="Gonzalez C."/>
            <person name="Grossetete S."/>
            <person name="Guldener U."/>
            <person name="Henrissat B."/>
            <person name="Howlett B.J."/>
            <person name="Kodira C."/>
            <person name="Kretschmer M."/>
            <person name="Lappartient A."/>
            <person name="Leroch M."/>
            <person name="Levis C."/>
            <person name="Mauceli E."/>
            <person name="Neuveglise C."/>
            <person name="Oeser B."/>
            <person name="Pearson M."/>
            <person name="Poulain J."/>
            <person name="Poussereau N."/>
            <person name="Quesneville H."/>
            <person name="Rascle C."/>
            <person name="Schumacher J."/>
            <person name="Segurens B."/>
            <person name="Sexton A."/>
            <person name="Silva E."/>
            <person name="Sirven C."/>
            <person name="Soanes D.M."/>
            <person name="Talbot N.J."/>
            <person name="Templeton M."/>
            <person name="Yandava C."/>
            <person name="Yarden O."/>
            <person name="Zeng Q."/>
            <person name="Rollins J.A."/>
            <person name="Lebrun M.H."/>
            <person name="Dickman M."/>
        </authorList>
    </citation>
    <scope>NUCLEOTIDE SEQUENCE [LARGE SCALE GENOMIC DNA]</scope>
    <source>
        <strain evidence="15 16">B05.10</strain>
    </source>
</reference>
<keyword evidence="8" id="KW-0119">Carbohydrate metabolism</keyword>
<evidence type="ECO:0000256" key="12">
    <source>
        <dbReference type="ARBA" id="ARBA00037278"/>
    </source>
</evidence>
<dbReference type="VEuPathDB" id="FungiDB:Bcin01g11160"/>
<dbReference type="OMA" id="FKPGANY"/>
<accession>A0A384J801</accession>
<evidence type="ECO:0000313" key="16">
    <source>
        <dbReference type="Proteomes" id="UP000001798"/>
    </source>
</evidence>
<dbReference type="InterPro" id="IPR011050">
    <property type="entry name" value="Pectin_lyase_fold/virulence"/>
</dbReference>
<dbReference type="Proteomes" id="UP000001798">
    <property type="component" value="Chromosome 1"/>
</dbReference>
<dbReference type="AlphaFoldDB" id="A0A384J801"/>
<evidence type="ECO:0008006" key="17">
    <source>
        <dbReference type="Google" id="ProtNLM"/>
    </source>
</evidence>
<keyword evidence="9 13" id="KW-0326">Glycosidase</keyword>
<evidence type="ECO:0000256" key="5">
    <source>
        <dbReference type="ARBA" id="ARBA00022737"/>
    </source>
</evidence>
<dbReference type="Pfam" id="PF00295">
    <property type="entry name" value="Glyco_hydro_28"/>
    <property type="match status" value="1"/>
</dbReference>
<evidence type="ECO:0000256" key="3">
    <source>
        <dbReference type="ARBA" id="ARBA00022525"/>
    </source>
</evidence>
<keyword evidence="16" id="KW-1185">Reference proteome</keyword>
<dbReference type="SUPFAM" id="SSF51126">
    <property type="entry name" value="Pectin lyase-like"/>
    <property type="match status" value="1"/>
</dbReference>
<reference evidence="15 16" key="2">
    <citation type="journal article" date="2012" name="Eukaryot. Cell">
        <title>Genome update of Botrytis cinerea strains B05.10 and T4.</title>
        <authorList>
            <person name="Staats M."/>
            <person name="van Kan J.A."/>
        </authorList>
    </citation>
    <scope>NUCLEOTIDE SEQUENCE [LARGE SCALE GENOMIC DNA]</scope>
    <source>
        <strain evidence="15 16">B05.10</strain>
    </source>
</reference>
<evidence type="ECO:0000256" key="6">
    <source>
        <dbReference type="ARBA" id="ARBA00022801"/>
    </source>
</evidence>
<keyword evidence="3" id="KW-0964">Secreted</keyword>
<evidence type="ECO:0000256" key="7">
    <source>
        <dbReference type="ARBA" id="ARBA00023180"/>
    </source>
</evidence>
<evidence type="ECO:0000256" key="8">
    <source>
        <dbReference type="ARBA" id="ARBA00023277"/>
    </source>
</evidence>
<keyword evidence="11" id="KW-0624">Polysaccharide degradation</keyword>
<dbReference type="OrthoDB" id="187139at2759"/>